<name>A0A858SYG1_9RHOB</name>
<reference evidence="2 3" key="1">
    <citation type="submission" date="2020-02" db="EMBL/GenBank/DDBJ databases">
        <title>Genome sequence of Roseobacter ponti.</title>
        <authorList>
            <person name="Hollensteiner J."/>
            <person name="Schneider D."/>
            <person name="Poehlein A."/>
            <person name="Daniel R."/>
        </authorList>
    </citation>
    <scope>NUCLEOTIDE SEQUENCE [LARGE SCALE GENOMIC DNA]</scope>
    <source>
        <strain evidence="2 3">DSM 106830</strain>
    </source>
</reference>
<dbReference type="EMBL" id="CP048788">
    <property type="protein sequence ID" value="QJF52693.1"/>
    <property type="molecule type" value="Genomic_DNA"/>
</dbReference>
<dbReference type="InterPro" id="IPR018037">
    <property type="entry name" value="FixH_proteobacterial"/>
</dbReference>
<evidence type="ECO:0000313" key="2">
    <source>
        <dbReference type="EMBL" id="QJF52693.1"/>
    </source>
</evidence>
<dbReference type="PIRSF" id="PIRSF011386">
    <property type="entry name" value="FixH"/>
    <property type="match status" value="1"/>
</dbReference>
<keyword evidence="1" id="KW-0472">Membrane</keyword>
<organism evidence="2 3">
    <name type="scientific">Roseobacter ponti</name>
    <dbReference type="NCBI Taxonomy" id="1891787"/>
    <lineage>
        <taxon>Bacteria</taxon>
        <taxon>Pseudomonadati</taxon>
        <taxon>Pseudomonadota</taxon>
        <taxon>Alphaproteobacteria</taxon>
        <taxon>Rhodobacterales</taxon>
        <taxon>Roseobacteraceae</taxon>
        <taxon>Roseobacter</taxon>
    </lineage>
</organism>
<gene>
    <name evidence="2" type="ORF">G3256_16700</name>
</gene>
<dbReference type="Pfam" id="PF05751">
    <property type="entry name" value="FixH"/>
    <property type="match status" value="1"/>
</dbReference>
<keyword evidence="3" id="KW-1185">Reference proteome</keyword>
<dbReference type="RefSeq" id="WP_169641913.1">
    <property type="nucleotide sequence ID" value="NZ_CP048788.1"/>
</dbReference>
<dbReference type="KEGG" id="rpon:G3256_16700"/>
<proteinExistence type="predicted"/>
<sequence length="156" mass="16933">MTRELKGWHVAAMFGTGFSIIIAVNLTLAFNAVSTFPGLEVKNSYVASQHFDRDRAVQQALGWSVLATARGDEVVLSITDTAGQPVEVADMQATVGRATHVRDDTTPAFVFDGRSYVAPLTLGPGNWNVRMVAMDSEGARFRQRVILHVPKKNTSG</sequence>
<dbReference type="AlphaFoldDB" id="A0A858SYG1"/>
<protein>
    <submittedName>
        <fullName evidence="2">FixH family protein</fullName>
    </submittedName>
</protein>
<keyword evidence="1" id="KW-1133">Transmembrane helix</keyword>
<dbReference type="Proteomes" id="UP000503308">
    <property type="component" value="Chromosome"/>
</dbReference>
<keyword evidence="1" id="KW-0812">Transmembrane</keyword>
<evidence type="ECO:0000256" key="1">
    <source>
        <dbReference type="SAM" id="Phobius"/>
    </source>
</evidence>
<feature type="transmembrane region" description="Helical" evidence="1">
    <location>
        <begin position="12"/>
        <end position="33"/>
    </location>
</feature>
<dbReference type="InterPro" id="IPR008620">
    <property type="entry name" value="FixH"/>
</dbReference>
<evidence type="ECO:0000313" key="3">
    <source>
        <dbReference type="Proteomes" id="UP000503308"/>
    </source>
</evidence>
<accession>A0A858SYG1</accession>